<dbReference type="Proteomes" id="UP000626109">
    <property type="component" value="Unassembled WGS sequence"/>
</dbReference>
<dbReference type="EMBL" id="CAJNNV010026157">
    <property type="protein sequence ID" value="CAE8617449.1"/>
    <property type="molecule type" value="Genomic_DNA"/>
</dbReference>
<dbReference type="Pfam" id="PF00012">
    <property type="entry name" value="HSP70"/>
    <property type="match status" value="1"/>
</dbReference>
<accession>A0A813FY03</accession>
<keyword evidence="6" id="KW-1185">Reference proteome</keyword>
<feature type="region of interest" description="Disordered" evidence="3">
    <location>
        <begin position="1"/>
        <end position="30"/>
    </location>
</feature>
<dbReference type="OrthoDB" id="3257966at2759"/>
<evidence type="ECO:0000313" key="4">
    <source>
        <dbReference type="EMBL" id="CAE8617449.1"/>
    </source>
</evidence>
<dbReference type="GO" id="GO:0140662">
    <property type="term" value="F:ATP-dependent protein folding chaperone"/>
    <property type="evidence" value="ECO:0007669"/>
    <property type="project" value="InterPro"/>
</dbReference>
<sequence>MGGGTFGTSPLTIGDGFFEPKSTAGDNHLGGEDFDNRDVDFCMQDLKRKSRRGKYLAGHLLLLLPVPCPFRGTLHGLLPQVTGPVEKVQAMIHQFVISNEPTKSIYPDEAVAF</sequence>
<dbReference type="Gene3D" id="3.90.640.10">
    <property type="entry name" value="Actin, Chain A, domain 4"/>
    <property type="match status" value="1"/>
</dbReference>
<dbReference type="InterPro" id="IPR013126">
    <property type="entry name" value="Hsp_70_fam"/>
</dbReference>
<comment type="caution">
    <text evidence="4">The sequence shown here is derived from an EMBL/GenBank/DDBJ whole genome shotgun (WGS) entry which is preliminary data.</text>
</comment>
<dbReference type="InterPro" id="IPR043129">
    <property type="entry name" value="ATPase_NBD"/>
</dbReference>
<evidence type="ECO:0000313" key="5">
    <source>
        <dbReference type="EMBL" id="CAE8641276.1"/>
    </source>
</evidence>
<evidence type="ECO:0000256" key="3">
    <source>
        <dbReference type="SAM" id="MobiDB-lite"/>
    </source>
</evidence>
<dbReference type="SUPFAM" id="SSF53067">
    <property type="entry name" value="Actin-like ATPase domain"/>
    <property type="match status" value="1"/>
</dbReference>
<dbReference type="PANTHER" id="PTHR19375">
    <property type="entry name" value="HEAT SHOCK PROTEIN 70KDA"/>
    <property type="match status" value="1"/>
</dbReference>
<dbReference type="Gene3D" id="3.30.420.40">
    <property type="match status" value="1"/>
</dbReference>
<gene>
    <name evidence="4" type="ORF">PGLA1383_LOCUS35110</name>
    <name evidence="5" type="ORF">PGLA2088_LOCUS2275</name>
</gene>
<dbReference type="GO" id="GO:0005524">
    <property type="term" value="F:ATP binding"/>
    <property type="evidence" value="ECO:0007669"/>
    <property type="project" value="UniProtKB-KW"/>
</dbReference>
<evidence type="ECO:0000256" key="1">
    <source>
        <dbReference type="ARBA" id="ARBA00022741"/>
    </source>
</evidence>
<organism evidence="4 6">
    <name type="scientific">Polarella glacialis</name>
    <name type="common">Dinoflagellate</name>
    <dbReference type="NCBI Taxonomy" id="89957"/>
    <lineage>
        <taxon>Eukaryota</taxon>
        <taxon>Sar</taxon>
        <taxon>Alveolata</taxon>
        <taxon>Dinophyceae</taxon>
        <taxon>Suessiales</taxon>
        <taxon>Suessiaceae</taxon>
        <taxon>Polarella</taxon>
    </lineage>
</organism>
<evidence type="ECO:0000313" key="6">
    <source>
        <dbReference type="Proteomes" id="UP000654075"/>
    </source>
</evidence>
<name>A0A813FY03_POLGL</name>
<dbReference type="EMBL" id="CAJNNW010001822">
    <property type="protein sequence ID" value="CAE8641276.1"/>
    <property type="molecule type" value="Genomic_DNA"/>
</dbReference>
<protein>
    <submittedName>
        <fullName evidence="4">Uncharacterized protein</fullName>
    </submittedName>
</protein>
<evidence type="ECO:0000256" key="2">
    <source>
        <dbReference type="ARBA" id="ARBA00022840"/>
    </source>
</evidence>
<keyword evidence="1" id="KW-0547">Nucleotide-binding</keyword>
<keyword evidence="2" id="KW-0067">ATP-binding</keyword>
<proteinExistence type="predicted"/>
<dbReference type="AlphaFoldDB" id="A0A813FY03"/>
<dbReference type="Proteomes" id="UP000654075">
    <property type="component" value="Unassembled WGS sequence"/>
</dbReference>
<reference evidence="4" key="1">
    <citation type="submission" date="2021-02" db="EMBL/GenBank/DDBJ databases">
        <authorList>
            <person name="Dougan E. K."/>
            <person name="Rhodes N."/>
            <person name="Thang M."/>
            <person name="Chan C."/>
        </authorList>
    </citation>
    <scope>NUCLEOTIDE SEQUENCE</scope>
</reference>